<dbReference type="EC" id="2.7.11.1" evidence="1"/>
<dbReference type="PROSITE" id="PS00108">
    <property type="entry name" value="PROTEIN_KINASE_ST"/>
    <property type="match status" value="1"/>
</dbReference>
<feature type="binding site" evidence="7">
    <location>
        <position position="37"/>
    </location>
    <ligand>
        <name>ATP</name>
        <dbReference type="ChEBI" id="CHEBI:30616"/>
    </ligand>
</feature>
<dbReference type="PANTHER" id="PTHR43289:SF6">
    <property type="entry name" value="SERINE_THREONINE-PROTEIN KINASE NEKL-3"/>
    <property type="match status" value="1"/>
</dbReference>
<dbReference type="Pfam" id="PF00069">
    <property type="entry name" value="Pkinase"/>
    <property type="match status" value="1"/>
</dbReference>
<evidence type="ECO:0000256" key="5">
    <source>
        <dbReference type="ARBA" id="ARBA00022777"/>
    </source>
</evidence>
<keyword evidence="3" id="KW-0808">Transferase</keyword>
<keyword evidence="5 11" id="KW-0418">Kinase</keyword>
<protein>
    <recommendedName>
        <fullName evidence="1">non-specific serine/threonine protein kinase</fullName>
        <ecNumber evidence="1">2.7.11.1</ecNumber>
    </recommendedName>
</protein>
<dbReference type="OrthoDB" id="4716121at2"/>
<dbReference type="AlphaFoldDB" id="A0A2X0K6W7"/>
<evidence type="ECO:0000256" key="3">
    <source>
        <dbReference type="ARBA" id="ARBA00022679"/>
    </source>
</evidence>
<dbReference type="InterPro" id="IPR017441">
    <property type="entry name" value="Protein_kinase_ATP_BS"/>
</dbReference>
<dbReference type="SUPFAM" id="SSF56112">
    <property type="entry name" value="Protein kinase-like (PK-like)"/>
    <property type="match status" value="1"/>
</dbReference>
<evidence type="ECO:0000256" key="6">
    <source>
        <dbReference type="ARBA" id="ARBA00022840"/>
    </source>
</evidence>
<sequence length="545" mass="55754">MEWIVPGYRHTRELGAGGSGRVVLALHQETGTPVAIKYLGEELRDDPDFLTEFREEARLLGDLDSAYVVRLYEYVEGPEGAAIVMELVDGIALRALLRQAGATGPEAALVVLRGSLLGLAAAHALGVVHRDYKPENVLVAADGSSKLVDFGIAVKSGDEGGIAGTPPYMAPEQWTGDPASPAADVYAATATFFECLTGSRPYPGTTFAELVVQHTTAPIPDELAPEAVRPLIRRGLAKHAAERPESAAAFVTELESIAGAAYGPQWEERGRRRLAAMAALLPLLFPSAGGGGATSGTTALASTALSTGRPVRRPVVRGGRPVRRIPRKILVGVGGGIVLVGVAGGVALAGANNNPPKATGGPTPVAVTSISPSASGSGTTSASASPSSSPTSSPSPSASASASASPSTSPSASPTTAQPTTAPPTTAPPTSPSPTPTPLQVSKLSDVWGYNGSTLAQVIYGYATTNTTGSFTMSATWFYYTVSGGEQVFSQSTRPLSGSTSYGRVRFDSGTPPQGNCLTYGVHLTTNPAAANGTVTETWKGTCIG</sequence>
<feature type="region of interest" description="Disordered" evidence="8">
    <location>
        <begin position="354"/>
        <end position="440"/>
    </location>
</feature>
<dbReference type="EMBL" id="QKYN01000090">
    <property type="protein sequence ID" value="RAG83269.1"/>
    <property type="molecule type" value="Genomic_DNA"/>
</dbReference>
<evidence type="ECO:0000256" key="1">
    <source>
        <dbReference type="ARBA" id="ARBA00012513"/>
    </source>
</evidence>
<dbReference type="Proteomes" id="UP000248889">
    <property type="component" value="Unassembled WGS sequence"/>
</dbReference>
<evidence type="ECO:0000256" key="7">
    <source>
        <dbReference type="PROSITE-ProRule" id="PRU10141"/>
    </source>
</evidence>
<dbReference type="CDD" id="cd14014">
    <property type="entry name" value="STKc_PknB_like"/>
    <property type="match status" value="1"/>
</dbReference>
<dbReference type="PANTHER" id="PTHR43289">
    <property type="entry name" value="MITOGEN-ACTIVATED PROTEIN KINASE KINASE KINASE 20-RELATED"/>
    <property type="match status" value="1"/>
</dbReference>
<evidence type="ECO:0000313" key="11">
    <source>
        <dbReference type="EMBL" id="RAG83269.1"/>
    </source>
</evidence>
<evidence type="ECO:0000256" key="9">
    <source>
        <dbReference type="SAM" id="Phobius"/>
    </source>
</evidence>
<keyword evidence="6 7" id="KW-0067">ATP-binding</keyword>
<gene>
    <name evidence="11" type="ORF">DN069_23020</name>
</gene>
<feature type="compositionally biased region" description="Pro residues" evidence="8">
    <location>
        <begin position="421"/>
        <end position="437"/>
    </location>
</feature>
<keyword evidence="9" id="KW-0472">Membrane</keyword>
<keyword evidence="2 11" id="KW-0723">Serine/threonine-protein kinase</keyword>
<feature type="domain" description="Protein kinase" evidence="10">
    <location>
        <begin position="8"/>
        <end position="257"/>
    </location>
</feature>
<evidence type="ECO:0000256" key="4">
    <source>
        <dbReference type="ARBA" id="ARBA00022741"/>
    </source>
</evidence>
<dbReference type="InterPro" id="IPR011009">
    <property type="entry name" value="Kinase-like_dom_sf"/>
</dbReference>
<dbReference type="InterPro" id="IPR000719">
    <property type="entry name" value="Prot_kinase_dom"/>
</dbReference>
<evidence type="ECO:0000259" key="10">
    <source>
        <dbReference type="PROSITE" id="PS50011"/>
    </source>
</evidence>
<evidence type="ECO:0000313" key="12">
    <source>
        <dbReference type="Proteomes" id="UP000248889"/>
    </source>
</evidence>
<feature type="transmembrane region" description="Helical" evidence="9">
    <location>
        <begin position="329"/>
        <end position="349"/>
    </location>
</feature>
<proteinExistence type="predicted"/>
<dbReference type="GO" id="GO:0004674">
    <property type="term" value="F:protein serine/threonine kinase activity"/>
    <property type="evidence" value="ECO:0007669"/>
    <property type="project" value="UniProtKB-KW"/>
</dbReference>
<feature type="compositionally biased region" description="Low complexity" evidence="8">
    <location>
        <begin position="368"/>
        <end position="420"/>
    </location>
</feature>
<dbReference type="RefSeq" id="WP_111503771.1">
    <property type="nucleotide sequence ID" value="NZ_QKYN01000090.1"/>
</dbReference>
<accession>A0A2X0K6W7</accession>
<reference evidence="11 12" key="1">
    <citation type="submission" date="2018-06" db="EMBL/GenBank/DDBJ databases">
        <title>Streptacidiphilus pinicola sp. nov., isolated from pine grove soil.</title>
        <authorList>
            <person name="Roh S.G."/>
            <person name="Park S."/>
            <person name="Kim M.-K."/>
            <person name="Yun B.-R."/>
            <person name="Park J."/>
            <person name="Kim M.J."/>
            <person name="Kim Y.S."/>
            <person name="Kim S.B."/>
        </authorList>
    </citation>
    <scope>NUCLEOTIDE SEQUENCE [LARGE SCALE GENOMIC DNA]</scope>
    <source>
        <strain evidence="11 12">MMS16-CNU450</strain>
    </source>
</reference>
<keyword evidence="4 7" id="KW-0547">Nucleotide-binding</keyword>
<dbReference type="InterPro" id="IPR008271">
    <property type="entry name" value="Ser/Thr_kinase_AS"/>
</dbReference>
<dbReference type="GO" id="GO:0005524">
    <property type="term" value="F:ATP binding"/>
    <property type="evidence" value="ECO:0007669"/>
    <property type="project" value="UniProtKB-UniRule"/>
</dbReference>
<keyword evidence="9" id="KW-1133">Transmembrane helix</keyword>
<keyword evidence="9" id="KW-0812">Transmembrane</keyword>
<name>A0A2X0K6W7_9ACTN</name>
<evidence type="ECO:0000256" key="8">
    <source>
        <dbReference type="SAM" id="MobiDB-lite"/>
    </source>
</evidence>
<organism evidence="11 12">
    <name type="scientific">Streptacidiphilus pinicola</name>
    <dbReference type="NCBI Taxonomy" id="2219663"/>
    <lineage>
        <taxon>Bacteria</taxon>
        <taxon>Bacillati</taxon>
        <taxon>Actinomycetota</taxon>
        <taxon>Actinomycetes</taxon>
        <taxon>Kitasatosporales</taxon>
        <taxon>Streptomycetaceae</taxon>
        <taxon>Streptacidiphilus</taxon>
    </lineage>
</organism>
<keyword evidence="12" id="KW-1185">Reference proteome</keyword>
<dbReference type="PROSITE" id="PS50011">
    <property type="entry name" value="PROTEIN_KINASE_DOM"/>
    <property type="match status" value="1"/>
</dbReference>
<evidence type="ECO:0000256" key="2">
    <source>
        <dbReference type="ARBA" id="ARBA00022527"/>
    </source>
</evidence>
<dbReference type="PROSITE" id="PS00107">
    <property type="entry name" value="PROTEIN_KINASE_ATP"/>
    <property type="match status" value="1"/>
</dbReference>
<dbReference type="Gene3D" id="1.10.510.10">
    <property type="entry name" value="Transferase(Phosphotransferase) domain 1"/>
    <property type="match status" value="1"/>
</dbReference>
<comment type="caution">
    <text evidence="11">The sequence shown here is derived from an EMBL/GenBank/DDBJ whole genome shotgun (WGS) entry which is preliminary data.</text>
</comment>